<feature type="compositionally biased region" description="Pro residues" evidence="1">
    <location>
        <begin position="8"/>
        <end position="22"/>
    </location>
</feature>
<name>A0ABX1A049_9ACTN</name>
<proteinExistence type="predicted"/>
<dbReference type="SUPFAM" id="SSF53474">
    <property type="entry name" value="alpha/beta-Hydrolases"/>
    <property type="match status" value="1"/>
</dbReference>
<dbReference type="EMBL" id="JAATEJ010000049">
    <property type="protein sequence ID" value="NJP48382.1"/>
    <property type="molecule type" value="Genomic_DNA"/>
</dbReference>
<protein>
    <submittedName>
        <fullName evidence="3">Alpha/beta fold hydrolase</fullName>
    </submittedName>
</protein>
<feature type="domain" description="AB hydrolase-1" evidence="2">
    <location>
        <begin position="48"/>
        <end position="273"/>
    </location>
</feature>
<comment type="caution">
    <text evidence="3">The sequence shown here is derived from an EMBL/GenBank/DDBJ whole genome shotgun (WGS) entry which is preliminary data.</text>
</comment>
<evidence type="ECO:0000313" key="4">
    <source>
        <dbReference type="Proteomes" id="UP000734511"/>
    </source>
</evidence>
<dbReference type="InterPro" id="IPR000073">
    <property type="entry name" value="AB_hydrolase_1"/>
</dbReference>
<keyword evidence="4" id="KW-1185">Reference proteome</keyword>
<evidence type="ECO:0000256" key="1">
    <source>
        <dbReference type="SAM" id="MobiDB-lite"/>
    </source>
</evidence>
<evidence type="ECO:0000259" key="2">
    <source>
        <dbReference type="Pfam" id="PF00561"/>
    </source>
</evidence>
<dbReference type="PANTHER" id="PTHR43798">
    <property type="entry name" value="MONOACYLGLYCEROL LIPASE"/>
    <property type="match status" value="1"/>
</dbReference>
<dbReference type="PANTHER" id="PTHR43798:SF5">
    <property type="entry name" value="MONOACYLGLYCEROL LIPASE ABHD6"/>
    <property type="match status" value="1"/>
</dbReference>
<dbReference type="GO" id="GO:0016787">
    <property type="term" value="F:hydrolase activity"/>
    <property type="evidence" value="ECO:0007669"/>
    <property type="project" value="UniProtKB-KW"/>
</dbReference>
<dbReference type="InterPro" id="IPR050266">
    <property type="entry name" value="AB_hydrolase_sf"/>
</dbReference>
<dbReference type="Gene3D" id="3.40.50.1820">
    <property type="entry name" value="alpha/beta hydrolase"/>
    <property type="match status" value="1"/>
</dbReference>
<feature type="region of interest" description="Disordered" evidence="1">
    <location>
        <begin position="1"/>
        <end position="26"/>
    </location>
</feature>
<organism evidence="3 4">
    <name type="scientific">Actinacidiphila epipremni</name>
    <dbReference type="NCBI Taxonomy" id="2053013"/>
    <lineage>
        <taxon>Bacteria</taxon>
        <taxon>Bacillati</taxon>
        <taxon>Actinomycetota</taxon>
        <taxon>Actinomycetes</taxon>
        <taxon>Kitasatosporales</taxon>
        <taxon>Streptomycetaceae</taxon>
        <taxon>Actinacidiphila</taxon>
    </lineage>
</organism>
<gene>
    <name evidence="3" type="ORF">HCN08_34045</name>
</gene>
<reference evidence="3 4" key="1">
    <citation type="submission" date="2020-03" db="EMBL/GenBank/DDBJ databases">
        <title>WGS of actinomycetes isolated from Thailand.</title>
        <authorList>
            <person name="Thawai C."/>
        </authorList>
    </citation>
    <scope>NUCLEOTIDE SEQUENCE [LARGE SCALE GENOMIC DNA]</scope>
    <source>
        <strain evidence="3 4">PRB2-1</strain>
    </source>
</reference>
<dbReference type="Pfam" id="PF00561">
    <property type="entry name" value="Abhydrolase_1"/>
    <property type="match status" value="1"/>
</dbReference>
<dbReference type="Proteomes" id="UP000734511">
    <property type="component" value="Unassembled WGS sequence"/>
</dbReference>
<keyword evidence="3" id="KW-0378">Hydrolase</keyword>
<sequence length="296" mass="30739">MTHSTGQPPTPRTPAPQTPIPETPTAQEFLALPDGPLAVRRDGPRDAPALLLVHGTASSGSSWDALVPLLAPHHHVVRVDLPGHGRSPEPTAGGYGIPAQGRRVAQALDALSVPHAVVVGHSSGGYTATALAEQRPDLVTALALVDTGPALDAFLAQDTATAPDPGRWPPTDAQVRQLAATGFRAGYTVPQYLVDEVRAMSLTAFTAAARAGTAYLAERPLPPRLAALGKPLHVVFGAQDRRWRPSSAQDYLTVPGATLDLLPDAGHTPILEDPPETAACLLPFTAYVTGGGRTAG</sequence>
<dbReference type="PRINTS" id="PR00111">
    <property type="entry name" value="ABHYDROLASE"/>
</dbReference>
<dbReference type="InterPro" id="IPR029058">
    <property type="entry name" value="AB_hydrolase_fold"/>
</dbReference>
<accession>A0ABX1A049</accession>
<dbReference type="RefSeq" id="WP_167987205.1">
    <property type="nucleotide sequence ID" value="NZ_JAATEJ010000049.1"/>
</dbReference>
<evidence type="ECO:0000313" key="3">
    <source>
        <dbReference type="EMBL" id="NJP48382.1"/>
    </source>
</evidence>